<comment type="caution">
    <text evidence="9">The sequence shown here is derived from an EMBL/GenBank/DDBJ whole genome shotgun (WGS) entry which is preliminary data.</text>
</comment>
<organism evidence="9 10">
    <name type="scientific">Stentor coeruleus</name>
    <dbReference type="NCBI Taxonomy" id="5963"/>
    <lineage>
        <taxon>Eukaryota</taxon>
        <taxon>Sar</taxon>
        <taxon>Alveolata</taxon>
        <taxon>Ciliophora</taxon>
        <taxon>Postciliodesmatophora</taxon>
        <taxon>Heterotrichea</taxon>
        <taxon>Heterotrichida</taxon>
        <taxon>Stentoridae</taxon>
        <taxon>Stentor</taxon>
    </lineage>
</organism>
<keyword evidence="6 7" id="KW-0472">Membrane</keyword>
<dbReference type="SUPFAM" id="SSF51206">
    <property type="entry name" value="cAMP-binding domain-like"/>
    <property type="match status" value="1"/>
</dbReference>
<accession>A0A1R2CHV2</accession>
<dbReference type="Gene3D" id="2.60.120.10">
    <property type="entry name" value="Jelly Rolls"/>
    <property type="match status" value="1"/>
</dbReference>
<evidence type="ECO:0000256" key="4">
    <source>
        <dbReference type="ARBA" id="ARBA00022989"/>
    </source>
</evidence>
<evidence type="ECO:0000256" key="5">
    <source>
        <dbReference type="ARBA" id="ARBA00023065"/>
    </source>
</evidence>
<keyword evidence="3 7" id="KW-0812">Transmembrane</keyword>
<dbReference type="FunFam" id="1.10.287.70:FF:000123">
    <property type="entry name" value="Potassium channel KAT3"/>
    <property type="match status" value="1"/>
</dbReference>
<keyword evidence="2" id="KW-0813">Transport</keyword>
<dbReference type="InterPro" id="IPR014710">
    <property type="entry name" value="RmlC-like_jellyroll"/>
</dbReference>
<dbReference type="CDD" id="cd00038">
    <property type="entry name" value="CAP_ED"/>
    <property type="match status" value="1"/>
</dbReference>
<protein>
    <recommendedName>
        <fullName evidence="8">Cyclic nucleotide-binding domain-containing protein</fullName>
    </recommendedName>
</protein>
<dbReference type="SUPFAM" id="SSF81324">
    <property type="entry name" value="Voltage-gated potassium channels"/>
    <property type="match status" value="1"/>
</dbReference>
<feature type="transmembrane region" description="Helical" evidence="7">
    <location>
        <begin position="291"/>
        <end position="317"/>
    </location>
</feature>
<feature type="transmembrane region" description="Helical" evidence="7">
    <location>
        <begin position="72"/>
        <end position="94"/>
    </location>
</feature>
<dbReference type="Gene3D" id="1.10.287.70">
    <property type="match status" value="1"/>
</dbReference>
<feature type="transmembrane region" description="Helical" evidence="7">
    <location>
        <begin position="100"/>
        <end position="127"/>
    </location>
</feature>
<comment type="subcellular location">
    <subcellularLocation>
        <location evidence="1">Membrane</location>
        <topology evidence="1">Multi-pass membrane protein</topology>
    </subcellularLocation>
</comment>
<evidence type="ECO:0000313" key="10">
    <source>
        <dbReference type="Proteomes" id="UP000187209"/>
    </source>
</evidence>
<gene>
    <name evidence="9" type="ORF">SteCoe_9440</name>
</gene>
<dbReference type="PANTHER" id="PTHR47823:SF9">
    <property type="entry name" value="CHROMOSOME UNDETERMINED SCAFFOLD_10, WHOLE GENOME SHOTGUN SEQUENCE"/>
    <property type="match status" value="1"/>
</dbReference>
<proteinExistence type="predicted"/>
<dbReference type="EMBL" id="MPUH01000147">
    <property type="protein sequence ID" value="OMJ88578.1"/>
    <property type="molecule type" value="Genomic_DNA"/>
</dbReference>
<dbReference type="SMART" id="SM00100">
    <property type="entry name" value="cNMP"/>
    <property type="match status" value="1"/>
</dbReference>
<dbReference type="InterPro" id="IPR018490">
    <property type="entry name" value="cNMP-bd_dom_sf"/>
</dbReference>
<sequence>MNKNIVQECEDNFKDIYAPDTGSDIYCRQLKRKNLLFDIDMEIDLEVARFRDSPEYKNSHCLIYPDDKCKTVWDLFIVFLIFYTITYYIFRFAFYDTDKYYFVILEYLIDFCFFIDCCIAFFTCYYTNSSELVIDHKSIVVHYIKSWFFVDLLGFFPYEVFTNNRVGNSKLFSEEMKPLYRILRVCKLFRMLKVWNNPLKIQELKEFILSLKIPLSRMTLLLVSFILFCHLMTCLWCLLPRSYYDLDNWEFVYNIQDSSIYEKYLAGFYWLITTVCTIGYGDIAPRNDLEIAIAICVMSGGVFFYSYTISSITSLIAKTNSQNTKIEESIGILSGIAIEYKLSKQFHKRLQDALVYNLKEKRTDFQTLINSLPPKVASMLKYKMNHKLIENNIFFTDKPFHFVQRILEFLNPYKAEAEEYVYKKGAPVDEIYFVLSGHVAFIYEKDIIYESVQAGGYFGDAEIFLCEKRETCVKCIKRTKMLTLERDSLLGVLKEYEKVKVDMIFASMIKRKQLKNTSIASRSETESQDIYITPEQNTAKESKSVDVSANFILDCSSSLEPKLAWD</sequence>
<dbReference type="PANTHER" id="PTHR47823">
    <property type="entry name" value="ION_TRANS DOMAIN-CONTAINING PROTEIN"/>
    <property type="match status" value="1"/>
</dbReference>
<evidence type="ECO:0000256" key="3">
    <source>
        <dbReference type="ARBA" id="ARBA00022692"/>
    </source>
</evidence>
<feature type="transmembrane region" description="Helical" evidence="7">
    <location>
        <begin position="264"/>
        <end position="284"/>
    </location>
</feature>
<dbReference type="InterPro" id="IPR000595">
    <property type="entry name" value="cNMP-bd_dom"/>
</dbReference>
<feature type="domain" description="Cyclic nucleotide-binding" evidence="8">
    <location>
        <begin position="394"/>
        <end position="493"/>
    </location>
</feature>
<dbReference type="Proteomes" id="UP000187209">
    <property type="component" value="Unassembled WGS sequence"/>
</dbReference>
<dbReference type="GO" id="GO:0005216">
    <property type="term" value="F:monoatomic ion channel activity"/>
    <property type="evidence" value="ECO:0007669"/>
    <property type="project" value="InterPro"/>
</dbReference>
<keyword evidence="4 7" id="KW-1133">Transmembrane helix</keyword>
<keyword evidence="5" id="KW-0406">Ion transport</keyword>
<feature type="transmembrane region" description="Helical" evidence="7">
    <location>
        <begin position="220"/>
        <end position="244"/>
    </location>
</feature>
<evidence type="ECO:0000256" key="1">
    <source>
        <dbReference type="ARBA" id="ARBA00004141"/>
    </source>
</evidence>
<dbReference type="Pfam" id="PF00520">
    <property type="entry name" value="Ion_trans"/>
    <property type="match status" value="1"/>
</dbReference>
<name>A0A1R2CHV2_9CILI</name>
<dbReference type="AlphaFoldDB" id="A0A1R2CHV2"/>
<evidence type="ECO:0000259" key="8">
    <source>
        <dbReference type="PROSITE" id="PS50042"/>
    </source>
</evidence>
<dbReference type="InterPro" id="IPR005821">
    <property type="entry name" value="Ion_trans_dom"/>
</dbReference>
<dbReference type="Pfam" id="PF00027">
    <property type="entry name" value="cNMP_binding"/>
    <property type="match status" value="1"/>
</dbReference>
<evidence type="ECO:0000313" key="9">
    <source>
        <dbReference type="EMBL" id="OMJ88578.1"/>
    </source>
</evidence>
<evidence type="ECO:0000256" key="6">
    <source>
        <dbReference type="ARBA" id="ARBA00023136"/>
    </source>
</evidence>
<keyword evidence="10" id="KW-1185">Reference proteome</keyword>
<evidence type="ECO:0000256" key="2">
    <source>
        <dbReference type="ARBA" id="ARBA00022448"/>
    </source>
</evidence>
<evidence type="ECO:0000256" key="7">
    <source>
        <dbReference type="SAM" id="Phobius"/>
    </source>
</evidence>
<reference evidence="9 10" key="1">
    <citation type="submission" date="2016-11" db="EMBL/GenBank/DDBJ databases">
        <title>The macronuclear genome of Stentor coeruleus: a giant cell with tiny introns.</title>
        <authorList>
            <person name="Slabodnick M."/>
            <person name="Ruby J.G."/>
            <person name="Reiff S.B."/>
            <person name="Swart E.C."/>
            <person name="Gosai S."/>
            <person name="Prabakaran S."/>
            <person name="Witkowska E."/>
            <person name="Larue G.E."/>
            <person name="Fisher S."/>
            <person name="Freeman R.M."/>
            <person name="Gunawardena J."/>
            <person name="Chu W."/>
            <person name="Stover N.A."/>
            <person name="Gregory B.D."/>
            <person name="Nowacki M."/>
            <person name="Derisi J."/>
            <person name="Roy S.W."/>
            <person name="Marshall W.F."/>
            <person name="Sood P."/>
        </authorList>
    </citation>
    <scope>NUCLEOTIDE SEQUENCE [LARGE SCALE GENOMIC DNA]</scope>
    <source>
        <strain evidence="9">WM001</strain>
    </source>
</reference>
<dbReference type="GO" id="GO:0016020">
    <property type="term" value="C:membrane"/>
    <property type="evidence" value="ECO:0007669"/>
    <property type="project" value="UniProtKB-SubCell"/>
</dbReference>
<dbReference type="OrthoDB" id="432483at2759"/>
<dbReference type="PROSITE" id="PS50042">
    <property type="entry name" value="CNMP_BINDING_3"/>
    <property type="match status" value="1"/>
</dbReference>